<sequence length="600" mass="64338">RFLQPKVLNPVLILTSQTLLLVFGWVFYGITSKRPVELPESLAMAYGLSPEKFTFVVTLIASLISIASAHMSLSEPVSLFAIASGVKVAAKSPLLNLTRPLWTFGSLICVIALGAQTAGWATLLTPRDILVTAPVSGFALDMSNANFLEIAQAAFDNETFDAHRLINILPFIEASGSTAISASLGLPSILNYNEVSFINTTGGILPANLFDIPSGVTTGRFLPTNTHVQQQQSEDTPLTLPKNYTVRQQGFTASIFCEQRELDESTTPSIVFSNGTGMVDGDTIEESRMLLGCPSGNFFNSTLVYGYTPVGLSGIFYAGCRPEDNNSQNGTIVLYGIGNYDWINSTVCTVAPQVTLVDVNYVAPISLLTINNALDWPSFLDISEPVQATSPPLAGGLPIDMIWDSFETSQSISSNGIGDTLASHYLGPRDDPNFINEVLQAYLKGAFEFCGTLLRASYTESDNGLFPGGQSDIPTPMRIPVSGVFVSETVGWKQKDATVPATFVAPTFVLTMSIIIVVITLIRTRNNELIEGQDHFDARNILHVMSASSAGGLPGDFPLFSADAGKTMQYAEGVPVQLGKIEGTGRVGFVHRTSISSSPV</sequence>
<evidence type="ECO:0000313" key="2">
    <source>
        <dbReference type="Proteomes" id="UP000308600"/>
    </source>
</evidence>
<feature type="non-terminal residue" evidence="1">
    <location>
        <position position="1"/>
    </location>
</feature>
<accession>A0ACD3ABM1</accession>
<protein>
    <submittedName>
        <fullName evidence="1">Uncharacterized protein</fullName>
    </submittedName>
</protein>
<name>A0ACD3ABM1_9AGAR</name>
<reference evidence="1 2" key="1">
    <citation type="journal article" date="2019" name="Nat. Ecol. Evol.">
        <title>Megaphylogeny resolves global patterns of mushroom evolution.</title>
        <authorList>
            <person name="Varga T."/>
            <person name="Krizsan K."/>
            <person name="Foldi C."/>
            <person name="Dima B."/>
            <person name="Sanchez-Garcia M."/>
            <person name="Sanchez-Ramirez S."/>
            <person name="Szollosi G.J."/>
            <person name="Szarkandi J.G."/>
            <person name="Papp V."/>
            <person name="Albert L."/>
            <person name="Andreopoulos W."/>
            <person name="Angelini C."/>
            <person name="Antonin V."/>
            <person name="Barry K.W."/>
            <person name="Bougher N.L."/>
            <person name="Buchanan P."/>
            <person name="Buyck B."/>
            <person name="Bense V."/>
            <person name="Catcheside P."/>
            <person name="Chovatia M."/>
            <person name="Cooper J."/>
            <person name="Damon W."/>
            <person name="Desjardin D."/>
            <person name="Finy P."/>
            <person name="Geml J."/>
            <person name="Haridas S."/>
            <person name="Hughes K."/>
            <person name="Justo A."/>
            <person name="Karasinski D."/>
            <person name="Kautmanova I."/>
            <person name="Kiss B."/>
            <person name="Kocsube S."/>
            <person name="Kotiranta H."/>
            <person name="LaButti K.M."/>
            <person name="Lechner B.E."/>
            <person name="Liimatainen K."/>
            <person name="Lipzen A."/>
            <person name="Lukacs Z."/>
            <person name="Mihaltcheva S."/>
            <person name="Morgado L.N."/>
            <person name="Niskanen T."/>
            <person name="Noordeloos M.E."/>
            <person name="Ohm R.A."/>
            <person name="Ortiz-Santana B."/>
            <person name="Ovrebo C."/>
            <person name="Racz N."/>
            <person name="Riley R."/>
            <person name="Savchenko A."/>
            <person name="Shiryaev A."/>
            <person name="Soop K."/>
            <person name="Spirin V."/>
            <person name="Szebenyi C."/>
            <person name="Tomsovsky M."/>
            <person name="Tulloss R.E."/>
            <person name="Uehling J."/>
            <person name="Grigoriev I.V."/>
            <person name="Vagvolgyi C."/>
            <person name="Papp T."/>
            <person name="Martin F.M."/>
            <person name="Miettinen O."/>
            <person name="Hibbett D.S."/>
            <person name="Nagy L.G."/>
        </authorList>
    </citation>
    <scope>NUCLEOTIDE SEQUENCE [LARGE SCALE GENOMIC DNA]</scope>
    <source>
        <strain evidence="1 2">NL-1719</strain>
    </source>
</reference>
<gene>
    <name evidence="1" type="ORF">BDN72DRAFT_929206</name>
</gene>
<dbReference type="Proteomes" id="UP000308600">
    <property type="component" value="Unassembled WGS sequence"/>
</dbReference>
<dbReference type="EMBL" id="ML208539">
    <property type="protein sequence ID" value="TFK63122.1"/>
    <property type="molecule type" value="Genomic_DNA"/>
</dbReference>
<organism evidence="1 2">
    <name type="scientific">Pluteus cervinus</name>
    <dbReference type="NCBI Taxonomy" id="181527"/>
    <lineage>
        <taxon>Eukaryota</taxon>
        <taxon>Fungi</taxon>
        <taxon>Dikarya</taxon>
        <taxon>Basidiomycota</taxon>
        <taxon>Agaricomycotina</taxon>
        <taxon>Agaricomycetes</taxon>
        <taxon>Agaricomycetidae</taxon>
        <taxon>Agaricales</taxon>
        <taxon>Pluteineae</taxon>
        <taxon>Pluteaceae</taxon>
        <taxon>Pluteus</taxon>
    </lineage>
</organism>
<evidence type="ECO:0000313" key="1">
    <source>
        <dbReference type="EMBL" id="TFK63122.1"/>
    </source>
</evidence>
<keyword evidence="2" id="KW-1185">Reference proteome</keyword>
<proteinExistence type="predicted"/>